<comment type="caution">
    <text evidence="2">The sequence shown here is derived from an EMBL/GenBank/DDBJ whole genome shotgun (WGS) entry which is preliminary data.</text>
</comment>
<gene>
    <name evidence="2" type="ORF">ENF18_08400</name>
</gene>
<dbReference type="InterPro" id="IPR049945">
    <property type="entry name" value="AAA_22"/>
</dbReference>
<evidence type="ECO:0000259" key="1">
    <source>
        <dbReference type="SMART" id="SM00382"/>
    </source>
</evidence>
<feature type="domain" description="AAA+ ATPase" evidence="1">
    <location>
        <begin position="43"/>
        <end position="191"/>
    </location>
</feature>
<dbReference type="GO" id="GO:0016887">
    <property type="term" value="F:ATP hydrolysis activity"/>
    <property type="evidence" value="ECO:0007669"/>
    <property type="project" value="InterPro"/>
</dbReference>
<dbReference type="PANTHER" id="PTHR35894:SF1">
    <property type="entry name" value="PHOSPHORIBULOKINASE _ URIDINE KINASE FAMILY"/>
    <property type="match status" value="1"/>
</dbReference>
<proteinExistence type="predicted"/>
<dbReference type="Pfam" id="PF13401">
    <property type="entry name" value="AAA_22"/>
    <property type="match status" value="1"/>
</dbReference>
<dbReference type="InterPro" id="IPR052026">
    <property type="entry name" value="ExeA_AAA_ATPase_DNA-bind"/>
</dbReference>
<dbReference type="AlphaFoldDB" id="A0A7C0VBQ5"/>
<organism evidence="2">
    <name type="scientific">candidate division WOR-3 bacterium</name>
    <dbReference type="NCBI Taxonomy" id="2052148"/>
    <lineage>
        <taxon>Bacteria</taxon>
        <taxon>Bacteria division WOR-3</taxon>
    </lineage>
</organism>
<dbReference type="SUPFAM" id="SSF52540">
    <property type="entry name" value="P-loop containing nucleoside triphosphate hydrolases"/>
    <property type="match status" value="1"/>
</dbReference>
<accession>A0A7C0VBQ5</accession>
<dbReference type="PANTHER" id="PTHR35894">
    <property type="entry name" value="GENERAL SECRETION PATHWAY PROTEIN A-RELATED"/>
    <property type="match status" value="1"/>
</dbReference>
<reference evidence="2" key="1">
    <citation type="journal article" date="2020" name="mSystems">
        <title>Genome- and Community-Level Interaction Insights into Carbon Utilization and Element Cycling Functions of Hydrothermarchaeota in Hydrothermal Sediment.</title>
        <authorList>
            <person name="Zhou Z."/>
            <person name="Liu Y."/>
            <person name="Xu W."/>
            <person name="Pan J."/>
            <person name="Luo Z.H."/>
            <person name="Li M."/>
        </authorList>
    </citation>
    <scope>NUCLEOTIDE SEQUENCE [LARGE SCALE GENOMIC DNA]</scope>
    <source>
        <strain evidence="2">HyVt-102</strain>
    </source>
</reference>
<dbReference type="SMART" id="SM00382">
    <property type="entry name" value="AAA"/>
    <property type="match status" value="1"/>
</dbReference>
<dbReference type="Proteomes" id="UP000885847">
    <property type="component" value="Unassembled WGS sequence"/>
</dbReference>
<sequence>MVEEYWGLKEKPFLNTADPRFTYRSDDFNEAYARIIYNISEIGGGLTLITGEIGCGKTFLANAIKNDLEQAGHRVILITNPIFTQAGFLRWILEGFLEGSGIKVPRYRVKMLSLLESFLRESVESGVKCVTMIDEAQVLKPKVLEEIRLLLNLETEKEKLLQIVLLGQPEMEKKIEKMPQVRQRINVRYFLGALDREETIEYINHRLKVAGAEKKIFTDSAVDKIYKYSRGIPRNINNLCQNALFAGYSMELEKIDKDIIDAVAEDLRMV</sequence>
<name>A0A7C0VBQ5_UNCW3</name>
<protein>
    <submittedName>
        <fullName evidence="2">AAA family ATPase</fullName>
    </submittedName>
</protein>
<dbReference type="InterPro" id="IPR027417">
    <property type="entry name" value="P-loop_NTPase"/>
</dbReference>
<dbReference type="Gene3D" id="3.40.50.300">
    <property type="entry name" value="P-loop containing nucleotide triphosphate hydrolases"/>
    <property type="match status" value="1"/>
</dbReference>
<evidence type="ECO:0000313" key="2">
    <source>
        <dbReference type="EMBL" id="HDI83792.1"/>
    </source>
</evidence>
<dbReference type="EMBL" id="DQWE01000393">
    <property type="protein sequence ID" value="HDI83792.1"/>
    <property type="molecule type" value="Genomic_DNA"/>
</dbReference>
<dbReference type="InterPro" id="IPR003593">
    <property type="entry name" value="AAA+_ATPase"/>
</dbReference>